<dbReference type="Proteomes" id="UP001314170">
    <property type="component" value="Unassembled WGS sequence"/>
</dbReference>
<keyword evidence="2" id="KW-1185">Reference proteome</keyword>
<comment type="caution">
    <text evidence="1">The sequence shown here is derived from an EMBL/GenBank/DDBJ whole genome shotgun (WGS) entry which is preliminary data.</text>
</comment>
<gene>
    <name evidence="1" type="ORF">DCAF_LOCUS3651</name>
</gene>
<evidence type="ECO:0000313" key="1">
    <source>
        <dbReference type="EMBL" id="CAK7325957.1"/>
    </source>
</evidence>
<sequence>MEQEKFYAHIILGKWDKLRWPASTPAPVDLLATGVKKIGLKRALELRATWSSDQGRPILLFKIEDNDCPDQRSDYFAPPATATQFYLHKAQADELTPEDLTIVFVYFQASEENRERSRQE</sequence>
<proteinExistence type="predicted"/>
<protein>
    <submittedName>
        <fullName evidence="1">Uncharacterized protein</fullName>
    </submittedName>
</protein>
<name>A0AAV1QZD9_9ROSI</name>
<dbReference type="EMBL" id="CAWUPB010000850">
    <property type="protein sequence ID" value="CAK7325957.1"/>
    <property type="molecule type" value="Genomic_DNA"/>
</dbReference>
<dbReference type="AlphaFoldDB" id="A0AAV1QZD9"/>
<reference evidence="1 2" key="1">
    <citation type="submission" date="2024-01" db="EMBL/GenBank/DDBJ databases">
        <authorList>
            <person name="Waweru B."/>
        </authorList>
    </citation>
    <scope>NUCLEOTIDE SEQUENCE [LARGE SCALE GENOMIC DNA]</scope>
</reference>
<evidence type="ECO:0000313" key="2">
    <source>
        <dbReference type="Proteomes" id="UP001314170"/>
    </source>
</evidence>
<organism evidence="1 2">
    <name type="scientific">Dovyalis caffra</name>
    <dbReference type="NCBI Taxonomy" id="77055"/>
    <lineage>
        <taxon>Eukaryota</taxon>
        <taxon>Viridiplantae</taxon>
        <taxon>Streptophyta</taxon>
        <taxon>Embryophyta</taxon>
        <taxon>Tracheophyta</taxon>
        <taxon>Spermatophyta</taxon>
        <taxon>Magnoliopsida</taxon>
        <taxon>eudicotyledons</taxon>
        <taxon>Gunneridae</taxon>
        <taxon>Pentapetalae</taxon>
        <taxon>rosids</taxon>
        <taxon>fabids</taxon>
        <taxon>Malpighiales</taxon>
        <taxon>Salicaceae</taxon>
        <taxon>Flacourtieae</taxon>
        <taxon>Dovyalis</taxon>
    </lineage>
</organism>
<accession>A0AAV1QZD9</accession>